<organism evidence="3 4">
    <name type="scientific">Vanrija pseudolonga</name>
    <dbReference type="NCBI Taxonomy" id="143232"/>
    <lineage>
        <taxon>Eukaryota</taxon>
        <taxon>Fungi</taxon>
        <taxon>Dikarya</taxon>
        <taxon>Basidiomycota</taxon>
        <taxon>Agaricomycotina</taxon>
        <taxon>Tremellomycetes</taxon>
        <taxon>Trichosporonales</taxon>
        <taxon>Trichosporonaceae</taxon>
        <taxon>Vanrija</taxon>
    </lineage>
</organism>
<feature type="compositionally biased region" description="Polar residues" evidence="1">
    <location>
        <begin position="349"/>
        <end position="361"/>
    </location>
</feature>
<feature type="compositionally biased region" description="Low complexity" evidence="1">
    <location>
        <begin position="337"/>
        <end position="347"/>
    </location>
</feature>
<dbReference type="RefSeq" id="XP_062629235.1">
    <property type="nucleotide sequence ID" value="XM_062773251.1"/>
</dbReference>
<protein>
    <submittedName>
        <fullName evidence="3">Uncharacterized protein</fullName>
    </submittedName>
</protein>
<keyword evidence="2" id="KW-0472">Membrane</keyword>
<sequence length="492" mass="53698">MATNGSSPPPDDWLDSHSVLAAFLITSLSLITIICLYFLWVNPRYLTPWRKSSRKSTDLEKGRNGGHRHLPPAISPSKWRVDGRLPDNIVMPRRKEPMPPTPPILRKEPSTPTRAWGKEPSTPTTPTKAAESGHWERPFPPPPIRMDPHGSWSSFSTTSTMVAKPNKDRFSLPALEKGVPASPLRDRGSIGSLPRAREASNLRHFSTSGESMSSFAATAIQPSIEDHEPRPIPSNSVPGATTGFTHRRSTSSTSSKRNSKRSSLTISIAKASAENPETSIIITAEQPEEAPYAVELSPPPSKSPARNSRKSLSDSPNSRPISVSFSIPDTPTRNSKRSSASRASMKRVGQNQSRYSLTFPGNTFEPALPPPVPAVASHFRGSIHMPTVRKPAATSHVPFPASGGRPASSGGWAQLPDGSVGDHDDNAERSSRPDSFFDRGLAAPNLPFARHDRRDSEMSYKSYKSHYNYTASSDSTVAERRGPWLHARPIVL</sequence>
<dbReference type="GeneID" id="87809908"/>
<keyword evidence="4" id="KW-1185">Reference proteome</keyword>
<feature type="compositionally biased region" description="Polar residues" evidence="1">
    <location>
        <begin position="233"/>
        <end position="244"/>
    </location>
</feature>
<evidence type="ECO:0000313" key="3">
    <source>
        <dbReference type="EMBL" id="WOO83209.1"/>
    </source>
</evidence>
<reference evidence="3" key="1">
    <citation type="submission" date="2023-10" db="EMBL/GenBank/DDBJ databases">
        <authorList>
            <person name="Noh H."/>
        </authorList>
    </citation>
    <scope>NUCLEOTIDE SEQUENCE</scope>
    <source>
        <strain evidence="3">DUCC4014</strain>
    </source>
</reference>
<feature type="transmembrane region" description="Helical" evidence="2">
    <location>
        <begin position="20"/>
        <end position="41"/>
    </location>
</feature>
<dbReference type="Proteomes" id="UP000827549">
    <property type="component" value="Chromosome 5"/>
</dbReference>
<feature type="compositionally biased region" description="Basic and acidic residues" evidence="1">
    <location>
        <begin position="420"/>
        <end position="437"/>
    </location>
</feature>
<proteinExistence type="predicted"/>
<feature type="compositionally biased region" description="Low complexity" evidence="1">
    <location>
        <begin position="398"/>
        <end position="413"/>
    </location>
</feature>
<dbReference type="EMBL" id="CP086718">
    <property type="protein sequence ID" value="WOO83209.1"/>
    <property type="molecule type" value="Genomic_DNA"/>
</dbReference>
<feature type="region of interest" description="Disordered" evidence="1">
    <location>
        <begin position="393"/>
        <end position="439"/>
    </location>
</feature>
<evidence type="ECO:0000313" key="4">
    <source>
        <dbReference type="Proteomes" id="UP000827549"/>
    </source>
</evidence>
<dbReference type="AlphaFoldDB" id="A0AAF0YE62"/>
<feature type="compositionally biased region" description="Polar residues" evidence="1">
    <location>
        <begin position="313"/>
        <end position="332"/>
    </location>
</feature>
<feature type="region of interest" description="Disordered" evidence="1">
    <location>
        <begin position="178"/>
        <end position="271"/>
    </location>
</feature>
<keyword evidence="2" id="KW-0812">Transmembrane</keyword>
<feature type="compositionally biased region" description="Polar residues" evidence="1">
    <location>
        <begin position="203"/>
        <end position="216"/>
    </location>
</feature>
<keyword evidence="2" id="KW-1133">Transmembrane helix</keyword>
<accession>A0AAF0YE62</accession>
<evidence type="ECO:0000256" key="1">
    <source>
        <dbReference type="SAM" id="MobiDB-lite"/>
    </source>
</evidence>
<feature type="region of interest" description="Disordered" evidence="1">
    <location>
        <begin position="51"/>
        <end position="158"/>
    </location>
</feature>
<gene>
    <name evidence="3" type="ORF">LOC62_05G006732</name>
</gene>
<name>A0AAF0YE62_9TREE</name>
<feature type="region of interest" description="Disordered" evidence="1">
    <location>
        <begin position="286"/>
        <end position="362"/>
    </location>
</feature>
<evidence type="ECO:0000256" key="2">
    <source>
        <dbReference type="SAM" id="Phobius"/>
    </source>
</evidence>